<dbReference type="InterPro" id="IPR016181">
    <property type="entry name" value="Acyl_CoA_acyltransferase"/>
</dbReference>
<dbReference type="Gene3D" id="3.40.630.30">
    <property type="match status" value="1"/>
</dbReference>
<reference evidence="2 3" key="1">
    <citation type="submission" date="2021-03" db="EMBL/GenBank/DDBJ databases">
        <title>Genomic Encyclopedia of Type Strains, Phase IV (KMG-IV): sequencing the most valuable type-strain genomes for metagenomic binning, comparative biology and taxonomic classification.</title>
        <authorList>
            <person name="Goeker M."/>
        </authorList>
    </citation>
    <scope>NUCLEOTIDE SEQUENCE [LARGE SCALE GENOMIC DNA]</scope>
    <source>
        <strain evidence="2 3">DSM 27512</strain>
    </source>
</reference>
<organism evidence="2 3">
    <name type="scientific">Acetoanaerobium pronyense</name>
    <dbReference type="NCBI Taxonomy" id="1482736"/>
    <lineage>
        <taxon>Bacteria</taxon>
        <taxon>Bacillati</taxon>
        <taxon>Bacillota</taxon>
        <taxon>Clostridia</taxon>
        <taxon>Peptostreptococcales</taxon>
        <taxon>Filifactoraceae</taxon>
        <taxon>Acetoanaerobium</taxon>
    </lineage>
</organism>
<evidence type="ECO:0000259" key="1">
    <source>
        <dbReference type="Pfam" id="PF13480"/>
    </source>
</evidence>
<keyword evidence="3" id="KW-1185">Reference proteome</keyword>
<evidence type="ECO:0000313" key="2">
    <source>
        <dbReference type="EMBL" id="MBP2028457.1"/>
    </source>
</evidence>
<dbReference type="RefSeq" id="WP_209661507.1">
    <property type="nucleotide sequence ID" value="NZ_JAGGLI010000029.1"/>
</dbReference>
<dbReference type="Proteomes" id="UP001314903">
    <property type="component" value="Unassembled WGS sequence"/>
</dbReference>
<dbReference type="InterPro" id="IPR038740">
    <property type="entry name" value="BioF2-like_GNAT_dom"/>
</dbReference>
<gene>
    <name evidence="2" type="ORF">J2Z35_002260</name>
</gene>
<dbReference type="SUPFAM" id="SSF55729">
    <property type="entry name" value="Acyl-CoA N-acyltransferases (Nat)"/>
    <property type="match status" value="1"/>
</dbReference>
<proteinExistence type="predicted"/>
<sequence>MFKKEMYKKIKSKEKYGFLIYSKASELPELWDEIAKENCFLKREFLGFLEDVNPCKQRYHINIKEEIILLDYGLKIDIFTFKKGFSLKFPINIVGIPLSVSSKGYSYMDDKGDILSDYIKKTMKAVILLNSDDKLKLTKGHTLSDFELSIRWSSFEDYLKSMRSHYRYRTTKALKKFEGVRVEAVSRNEFSKNLYRFYEEVYERSSSKLEKLSIDYFKKLPATILVFKDDDRELGFVQLKEAGNKLYFLFCGFDEDLNKEYDLYLNMIFHIIKYSIDHGFRLLSLGQTTEDIKSKAGAYEIDKYLYFSSKYKVINLLGNIFIKALSYKKQSQSYRVFKA</sequence>
<dbReference type="EMBL" id="JAGGLI010000029">
    <property type="protein sequence ID" value="MBP2028457.1"/>
    <property type="molecule type" value="Genomic_DNA"/>
</dbReference>
<accession>A0ABS4KKY2</accession>
<feature type="domain" description="BioF2-like acetyltransferase" evidence="1">
    <location>
        <begin position="161"/>
        <end position="293"/>
    </location>
</feature>
<protein>
    <recommendedName>
        <fullName evidence="1">BioF2-like acetyltransferase domain-containing protein</fullName>
    </recommendedName>
</protein>
<dbReference type="Pfam" id="PF13480">
    <property type="entry name" value="Acetyltransf_6"/>
    <property type="match status" value="1"/>
</dbReference>
<evidence type="ECO:0000313" key="3">
    <source>
        <dbReference type="Proteomes" id="UP001314903"/>
    </source>
</evidence>
<comment type="caution">
    <text evidence="2">The sequence shown here is derived from an EMBL/GenBank/DDBJ whole genome shotgun (WGS) entry which is preliminary data.</text>
</comment>
<name>A0ABS4KKY2_9FIRM</name>